<dbReference type="SUPFAM" id="SSF48208">
    <property type="entry name" value="Six-hairpin glycosidases"/>
    <property type="match status" value="1"/>
</dbReference>
<feature type="domain" description="Alpha-L-rhamnosidase C-terminal" evidence="3">
    <location>
        <begin position="696"/>
        <end position="752"/>
    </location>
</feature>
<dbReference type="InterPro" id="IPR035396">
    <property type="entry name" value="Bac_rhamnosid6H"/>
</dbReference>
<name>A0A3D9JTB5_9BACL</name>
<dbReference type="Gene3D" id="2.60.420.10">
    <property type="entry name" value="Maltose phosphorylase, domain 3"/>
    <property type="match status" value="1"/>
</dbReference>
<feature type="domain" description="Bacterial alpha-L-rhamnosidase N-terminal" evidence="1">
    <location>
        <begin position="34"/>
        <end position="185"/>
    </location>
</feature>
<dbReference type="InterPro" id="IPR008928">
    <property type="entry name" value="6-hairpin_glycosidase_sf"/>
</dbReference>
<dbReference type="InterPro" id="IPR012341">
    <property type="entry name" value="6hp_glycosidase-like_sf"/>
</dbReference>
<reference evidence="4 5" key="1">
    <citation type="submission" date="2018-07" db="EMBL/GenBank/DDBJ databases">
        <title>Genomic Encyclopedia of Type Strains, Phase III (KMG-III): the genomes of soil and plant-associated and newly described type strains.</title>
        <authorList>
            <person name="Whitman W."/>
        </authorList>
    </citation>
    <scope>NUCLEOTIDE SEQUENCE [LARGE SCALE GENOMIC DNA]</scope>
    <source>
        <strain evidence="4 5">CECT 7287</strain>
    </source>
</reference>
<evidence type="ECO:0000313" key="4">
    <source>
        <dbReference type="EMBL" id="RED76777.1"/>
    </source>
</evidence>
<dbReference type="OrthoDB" id="9815108at2"/>
<dbReference type="Gene3D" id="1.50.10.10">
    <property type="match status" value="1"/>
</dbReference>
<sequence length="790" mass="88384">MEKWDANWIWVNDSLRRNNQYIEARGSFELQTSPDSALLRITANQEYVLFVNGSEIGRGPSPCDNDWQYYDVYDVADKLLPGRNVVAVLAYNFGTDSIVTGQRQGPGGLLCQIDLKTDPSVEESFCAAATGTDWKCRVSPRWRPDSIRMHMWGGYREIYLADREDGWELPEYDDSDWMPAAVVAGANEAESPWPRLLAREIPHLKKSWLRPVAVVGEQAYLGAIANADSVLEGAGHPDLMFVDASVPGSYPNATYDFGTEVVGYPELELEAPEGGVAHLFYGEGLELELTDTFVLKKGSNRVRSFGRRAFRFMKLALQGTPAPVEVRSVNMKSVHYPYPEQGSFACSDERLNRIWEVGKYTAIVNSQEHFEDCPYREGALWVADAVVMARVVYQAFGDLALVRKSLLQIARIQNEDGSIPGTGPESNGFMLPDFCAHWLFGVKEYVDYSGDDKFLAELWPSVSRLEAWFQAQEDEEGLFANADRDGWWCFIDWSDDIERKDKVAAISCYYYKFLLTVAQLARRMGEEERAQALETKAIRLRLTIRSRMRLPESPLFADSLSADGLSASLTAQTNFVAAWCGIMEPEEAKCFIEDFYLAGKLPPIKGAFFYHIVLETLFAYSYREEALKEIRYFWGAMLDRGATTWWETFDPSLPECTVPSPYLGHTPTYMQASIPVSFSHGWGASPTYLLTREMLGIDTSRLGEDRVALRPAAAGGLTWAKGTIPTPRGDIEAFWSEADGGQFAFEARLPAGLSWSAGQSFAPIETAEQDDGGTVVTGKFTVTQSDYSCV</sequence>
<dbReference type="PANTHER" id="PTHR34987">
    <property type="entry name" value="C, PUTATIVE (AFU_ORTHOLOGUE AFUA_3G02880)-RELATED"/>
    <property type="match status" value="1"/>
</dbReference>
<dbReference type="Proteomes" id="UP000256977">
    <property type="component" value="Unassembled WGS sequence"/>
</dbReference>
<accession>A0A3D9JTB5</accession>
<dbReference type="EMBL" id="QRDZ01000011">
    <property type="protein sequence ID" value="RED76777.1"/>
    <property type="molecule type" value="Genomic_DNA"/>
</dbReference>
<dbReference type="PANTHER" id="PTHR34987:SF4">
    <property type="entry name" value="ALPHA-L-RHAMNOSIDASE C-TERMINAL DOMAIN-CONTAINING PROTEIN"/>
    <property type="match status" value="1"/>
</dbReference>
<comment type="caution">
    <text evidence="4">The sequence shown here is derived from an EMBL/GenBank/DDBJ whole genome shotgun (WGS) entry which is preliminary data.</text>
</comment>
<dbReference type="GO" id="GO:0005975">
    <property type="term" value="P:carbohydrate metabolic process"/>
    <property type="evidence" value="ECO:0007669"/>
    <property type="project" value="InterPro"/>
</dbReference>
<dbReference type="InterPro" id="IPR035398">
    <property type="entry name" value="Bac_rhamnosid_C"/>
</dbReference>
<dbReference type="Pfam" id="PF08531">
    <property type="entry name" value="Bac_rhamnosid_N"/>
    <property type="match status" value="1"/>
</dbReference>
<dbReference type="AlphaFoldDB" id="A0A3D9JTB5"/>
<dbReference type="InterPro" id="IPR013737">
    <property type="entry name" value="Bac_rhamnosid_N"/>
</dbReference>
<feature type="domain" description="Alpha-L-rhamnosidase six-hairpin glycosidase" evidence="2">
    <location>
        <begin position="340"/>
        <end position="692"/>
    </location>
</feature>
<evidence type="ECO:0000259" key="1">
    <source>
        <dbReference type="Pfam" id="PF08531"/>
    </source>
</evidence>
<evidence type="ECO:0000259" key="3">
    <source>
        <dbReference type="Pfam" id="PF17390"/>
    </source>
</evidence>
<protein>
    <submittedName>
        <fullName evidence="4">Alpha-L-rhamnosidase-like protein</fullName>
    </submittedName>
</protein>
<gene>
    <name evidence="4" type="ORF">DFP98_111161</name>
</gene>
<keyword evidence="5" id="KW-1185">Reference proteome</keyword>
<evidence type="ECO:0000259" key="2">
    <source>
        <dbReference type="Pfam" id="PF17389"/>
    </source>
</evidence>
<dbReference type="Pfam" id="PF17390">
    <property type="entry name" value="Bac_rhamnosid_C"/>
    <property type="match status" value="1"/>
</dbReference>
<proteinExistence type="predicted"/>
<organism evidence="4 5">
    <name type="scientific">Cohnella phaseoli</name>
    <dbReference type="NCBI Taxonomy" id="456490"/>
    <lineage>
        <taxon>Bacteria</taxon>
        <taxon>Bacillati</taxon>
        <taxon>Bacillota</taxon>
        <taxon>Bacilli</taxon>
        <taxon>Bacillales</taxon>
        <taxon>Paenibacillaceae</taxon>
        <taxon>Cohnella</taxon>
    </lineage>
</organism>
<evidence type="ECO:0000313" key="5">
    <source>
        <dbReference type="Proteomes" id="UP000256977"/>
    </source>
</evidence>
<dbReference type="Gene3D" id="2.60.120.260">
    <property type="entry name" value="Galactose-binding domain-like"/>
    <property type="match status" value="1"/>
</dbReference>
<dbReference type="Pfam" id="PF17389">
    <property type="entry name" value="Bac_rhamnosid6H"/>
    <property type="match status" value="1"/>
</dbReference>
<dbReference type="InterPro" id="IPR008979">
    <property type="entry name" value="Galactose-bd-like_sf"/>
</dbReference>
<dbReference type="SUPFAM" id="SSF49785">
    <property type="entry name" value="Galactose-binding domain-like"/>
    <property type="match status" value="1"/>
</dbReference>
<dbReference type="RefSeq" id="WP_116061572.1">
    <property type="nucleotide sequence ID" value="NZ_QRDZ01000011.1"/>
</dbReference>